<keyword evidence="4" id="KW-1185">Reference proteome</keyword>
<dbReference type="Pfam" id="PF13531">
    <property type="entry name" value="SBP_bac_11"/>
    <property type="match status" value="1"/>
</dbReference>
<dbReference type="RefSeq" id="WP_379571600.1">
    <property type="nucleotide sequence ID" value="NZ_JBHSQK010000110.1"/>
</dbReference>
<protein>
    <submittedName>
        <fullName evidence="3">ABC transporter substrate-binding protein</fullName>
    </submittedName>
</protein>
<name>A0ABW1IFR8_9PSEU</name>
<comment type="caution">
    <text evidence="3">The sequence shown here is derived from an EMBL/GenBank/DDBJ whole genome shotgun (WGS) entry which is preliminary data.</text>
</comment>
<organism evidence="3 4">
    <name type="scientific">Pseudonocardia lutea</name>
    <dbReference type="NCBI Taxonomy" id="2172015"/>
    <lineage>
        <taxon>Bacteria</taxon>
        <taxon>Bacillati</taxon>
        <taxon>Actinomycetota</taxon>
        <taxon>Actinomycetes</taxon>
        <taxon>Pseudonocardiales</taxon>
        <taxon>Pseudonocardiaceae</taxon>
        <taxon>Pseudonocardia</taxon>
    </lineage>
</organism>
<keyword evidence="1" id="KW-0732">Signal</keyword>
<evidence type="ECO:0000256" key="1">
    <source>
        <dbReference type="ARBA" id="ARBA00022729"/>
    </source>
</evidence>
<evidence type="ECO:0000256" key="2">
    <source>
        <dbReference type="SAM" id="MobiDB-lite"/>
    </source>
</evidence>
<evidence type="ECO:0000313" key="3">
    <source>
        <dbReference type="EMBL" id="MFC5952581.1"/>
    </source>
</evidence>
<dbReference type="SUPFAM" id="SSF53850">
    <property type="entry name" value="Periplasmic binding protein-like II"/>
    <property type="match status" value="1"/>
</dbReference>
<dbReference type="EMBL" id="JBHSQK010000110">
    <property type="protein sequence ID" value="MFC5952581.1"/>
    <property type="molecule type" value="Genomic_DNA"/>
</dbReference>
<reference evidence="4" key="1">
    <citation type="journal article" date="2019" name="Int. J. Syst. Evol. Microbiol.">
        <title>The Global Catalogue of Microorganisms (GCM) 10K type strain sequencing project: providing services to taxonomists for standard genome sequencing and annotation.</title>
        <authorList>
            <consortium name="The Broad Institute Genomics Platform"/>
            <consortium name="The Broad Institute Genome Sequencing Center for Infectious Disease"/>
            <person name="Wu L."/>
            <person name="Ma J."/>
        </authorList>
    </citation>
    <scope>NUCLEOTIDE SEQUENCE [LARGE SCALE GENOMIC DNA]</scope>
    <source>
        <strain evidence="4">CGMCC 4.7397</strain>
    </source>
</reference>
<proteinExistence type="predicted"/>
<sequence>MVAVAGCGGSATEAPGSDASVSTGDGLVIDEERIADKALFDAAAGGSVDFYSTSDAATEERVIDRFTQQTGIPVTLTRLTSAKMEERVRSEVGAGRFGADVLRSTDPLFIAELAAKRALVPWSPPSADELTKSGAMQPGDPGITSLYGAYALAFNNRVVTPEDAPASWSDLTDAKWAGGKLGLVRPTAAAAAYADLGLRNFGPDFWPSVAANSPRIFDSVSVQSEALARGEIAVAIFPVSSAFAAAEQGAPIQLVIPEDVGVAAFPVTIGLTQTGANNPAAKVFLNWLMSRSTQQFLAGSGIIPARSDVSHAEGRGQAKLPAVGTPQLQVFTMADQQARRSEVIATWNKAFHITTTG</sequence>
<dbReference type="PANTHER" id="PTHR30006:SF24">
    <property type="entry name" value="SLL0237 PROTEIN"/>
    <property type="match status" value="1"/>
</dbReference>
<feature type="region of interest" description="Disordered" evidence="2">
    <location>
        <begin position="1"/>
        <end position="23"/>
    </location>
</feature>
<dbReference type="Gene3D" id="3.40.190.10">
    <property type="entry name" value="Periplasmic binding protein-like II"/>
    <property type="match status" value="2"/>
</dbReference>
<dbReference type="PANTHER" id="PTHR30006">
    <property type="entry name" value="THIAMINE-BINDING PERIPLASMIC PROTEIN-RELATED"/>
    <property type="match status" value="1"/>
</dbReference>
<dbReference type="Proteomes" id="UP001596119">
    <property type="component" value="Unassembled WGS sequence"/>
</dbReference>
<evidence type="ECO:0000313" key="4">
    <source>
        <dbReference type="Proteomes" id="UP001596119"/>
    </source>
</evidence>
<accession>A0ABW1IFR8</accession>
<gene>
    <name evidence="3" type="ORF">ACFQH9_30410</name>
</gene>